<reference evidence="3 4" key="1">
    <citation type="journal article" date="2006" name="Science">
        <title>Phytophthora genome sequences uncover evolutionary origins and mechanisms of pathogenesis.</title>
        <authorList>
            <person name="Tyler B.M."/>
            <person name="Tripathy S."/>
            <person name="Zhang X."/>
            <person name="Dehal P."/>
            <person name="Jiang R.H."/>
            <person name="Aerts A."/>
            <person name="Arredondo F.D."/>
            <person name="Baxter L."/>
            <person name="Bensasson D."/>
            <person name="Beynon J.L."/>
            <person name="Chapman J."/>
            <person name="Damasceno C.M."/>
            <person name="Dorrance A.E."/>
            <person name="Dou D."/>
            <person name="Dickerman A.W."/>
            <person name="Dubchak I.L."/>
            <person name="Garbelotto M."/>
            <person name="Gijzen M."/>
            <person name="Gordon S.G."/>
            <person name="Govers F."/>
            <person name="Grunwald N.J."/>
            <person name="Huang W."/>
            <person name="Ivors K.L."/>
            <person name="Jones R.W."/>
            <person name="Kamoun S."/>
            <person name="Krampis K."/>
            <person name="Lamour K.H."/>
            <person name="Lee M.K."/>
            <person name="McDonald W.H."/>
            <person name="Medina M."/>
            <person name="Meijer H.J."/>
            <person name="Nordberg E.K."/>
            <person name="Maclean D.J."/>
            <person name="Ospina-Giraldo M.D."/>
            <person name="Morris P.F."/>
            <person name="Phuntumart V."/>
            <person name="Putnam N.H."/>
            <person name="Rash S."/>
            <person name="Rose J.K."/>
            <person name="Sakihama Y."/>
            <person name="Salamov A.A."/>
            <person name="Savidor A."/>
            <person name="Scheuring C.F."/>
            <person name="Smith B.M."/>
            <person name="Sobral B.W."/>
            <person name="Terry A."/>
            <person name="Torto-Alalibo T.A."/>
            <person name="Win J."/>
            <person name="Xu Z."/>
            <person name="Zhang H."/>
            <person name="Grigoriev I.V."/>
            <person name="Rokhsar D.S."/>
            <person name="Boore J.L."/>
        </authorList>
    </citation>
    <scope>NUCLEOTIDE SEQUENCE [LARGE SCALE GENOMIC DNA]</scope>
    <source>
        <strain evidence="3 4">P6497</strain>
    </source>
</reference>
<sequence>MLHEPIDRRGPQRHEVVEAAPNASLAPPSRRRKGSATTRFAVADEWVAAPYLPAHLTWLVRSSSSIVLKQWGQEMASRRPSRSCLCPPPSNFKDGNGSAAFRDRPLQCVQWREACHAAVDQGQLDFPERADNSTRISERHRCRMSNLSNLSSHEESRCRPQMVDTLTPPSLPAPRPHLAKLLLSPPPHKGENPPEPNVKM</sequence>
<dbReference type="InParanoid" id="G4ZZ28"/>
<dbReference type="KEGG" id="psoj:PHYSODRAFT_303941"/>
<dbReference type="RefSeq" id="XP_009532544.1">
    <property type="nucleotide sequence ID" value="XM_009534249.1"/>
</dbReference>
<feature type="region of interest" description="Disordered" evidence="1">
    <location>
        <begin position="148"/>
        <end position="200"/>
    </location>
</feature>
<dbReference type="EMBL" id="JH159157">
    <property type="protein sequence ID" value="EGZ12207.1"/>
    <property type="molecule type" value="Genomic_DNA"/>
</dbReference>
<keyword evidence="4" id="KW-1185">Reference proteome</keyword>
<dbReference type="GeneID" id="20642348"/>
<reference evidence="3" key="2">
    <citation type="submission" date="2011-09" db="EMBL/GenBank/DDBJ databases">
        <authorList>
            <consortium name="US DOE Joint Genome Institute (JGI-PGF)"/>
            <person name="Aerts A."/>
            <person name="Grimwood J."/>
            <person name="Schmutz J."/>
            <person name="Lucas S."/>
            <person name="Hammon N."/>
            <person name="Glavina del Rio T."/>
            <person name="Dalin E."/>
            <person name="Tice H."/>
            <person name="Pitluck S."/>
            <person name="Dehal P."/>
            <person name="Chapman J."/>
            <person name="Putman N.H."/>
            <person name="Salamov A.A."/>
            <person name="Terry A."/>
            <person name="Rokhsar D.S."/>
            <person name="Boore J.L."/>
            <person name="Tripathy S."/>
            <person name="Tyler B.M."/>
            <person name="Grigoriev I.V."/>
        </authorList>
    </citation>
    <scope>NUCLEOTIDE SEQUENCE</scope>
    <source>
        <strain evidence="3">P6497</strain>
    </source>
</reference>
<protein>
    <submittedName>
        <fullName evidence="3">Uncharacterized protein</fullName>
    </submittedName>
</protein>
<proteinExistence type="predicted"/>
<feature type="compositionally biased region" description="Basic and acidic residues" evidence="1">
    <location>
        <begin position="1"/>
        <end position="17"/>
    </location>
</feature>
<name>G4ZZ28_PHYSP</name>
<evidence type="ECO:0000313" key="4">
    <source>
        <dbReference type="Proteomes" id="UP000002640"/>
    </source>
</evidence>
<dbReference type="RefSeq" id="XP_009532540.1">
    <property type="nucleotide sequence ID" value="XM_009534245.1"/>
</dbReference>
<dbReference type="Proteomes" id="UP000002640">
    <property type="component" value="Unassembled WGS sequence"/>
</dbReference>
<dbReference type="EMBL" id="JH159157">
    <property type="protein sequence ID" value="EGZ12211.1"/>
    <property type="molecule type" value="Genomic_DNA"/>
</dbReference>
<organism evidence="4">
    <name type="scientific">Phytophthora sojae (strain P6497)</name>
    <name type="common">Soybean stem and root rot agent</name>
    <name type="synonym">Phytophthora megasperma f. sp. glycines</name>
    <dbReference type="NCBI Taxonomy" id="1094619"/>
    <lineage>
        <taxon>Eukaryota</taxon>
        <taxon>Sar</taxon>
        <taxon>Stramenopiles</taxon>
        <taxon>Oomycota</taxon>
        <taxon>Peronosporomycetes</taxon>
        <taxon>Peronosporales</taxon>
        <taxon>Peronosporaceae</taxon>
        <taxon>Phytophthora</taxon>
    </lineage>
</organism>
<dbReference type="AlphaFoldDB" id="G4ZZ28"/>
<gene>
    <name evidence="2" type="ORF">PHYSODRAFT_303941</name>
    <name evidence="3" type="ORF">PHYSODRAFT_303946</name>
</gene>
<evidence type="ECO:0000313" key="3">
    <source>
        <dbReference type="EMBL" id="EGZ12211.1"/>
    </source>
</evidence>
<accession>G4ZZ28</accession>
<evidence type="ECO:0000256" key="1">
    <source>
        <dbReference type="SAM" id="MobiDB-lite"/>
    </source>
</evidence>
<evidence type="ECO:0000313" key="2">
    <source>
        <dbReference type="EMBL" id="EGZ12207.1"/>
    </source>
</evidence>
<dbReference type="GeneID" id="20642347"/>
<feature type="region of interest" description="Disordered" evidence="1">
    <location>
        <begin position="1"/>
        <end position="34"/>
    </location>
</feature>
<dbReference type="KEGG" id="psoj:PHYSODRAFT_303946"/>